<dbReference type="SMART" id="SM01321">
    <property type="entry name" value="Y1_Tnp"/>
    <property type="match status" value="1"/>
</dbReference>
<dbReference type="GO" id="GO:0043565">
    <property type="term" value="F:sequence-specific DNA binding"/>
    <property type="evidence" value="ECO:0007669"/>
    <property type="project" value="TreeGrafter"/>
</dbReference>
<dbReference type="OrthoDB" id="9794403at2"/>
<dbReference type="InterPro" id="IPR052715">
    <property type="entry name" value="RAYT_transposase"/>
</dbReference>
<dbReference type="GO" id="GO:0004803">
    <property type="term" value="F:transposase activity"/>
    <property type="evidence" value="ECO:0007669"/>
    <property type="project" value="InterPro"/>
</dbReference>
<dbReference type="RefSeq" id="WP_119854517.1">
    <property type="nucleotide sequence ID" value="NZ_QYYD01000001.1"/>
</dbReference>
<proteinExistence type="predicted"/>
<protein>
    <submittedName>
        <fullName evidence="2">Transposase</fullName>
    </submittedName>
</protein>
<gene>
    <name evidence="2" type="ORF">D4Q52_00110</name>
</gene>
<sequence>MTNYRRNFVPGGSFFFTVALADRRSALLTAHIDQLRGAFRYARDRHPFTIDAIVVLPDHIHTIWTLPDGDKDFSLRWRLIKAAFSRAQPAVEPISASRASRAERGIWQRRFWEHTLRDEQDFAAHADYIHFNPVKHGYVGRARDWPYSSFAAMVRDGVYPADWGGDVREMAQGFGEP</sequence>
<dbReference type="SUPFAM" id="SSF143422">
    <property type="entry name" value="Transposase IS200-like"/>
    <property type="match status" value="1"/>
</dbReference>
<reference evidence="2 3" key="1">
    <citation type="submission" date="2018-09" db="EMBL/GenBank/DDBJ databases">
        <title>Draft genome sequence of Rhodopseudomonas palustris 2.1.18.</title>
        <authorList>
            <person name="Robertson S.L."/>
            <person name="Meyer T.E."/>
            <person name="Kyndt J.A."/>
        </authorList>
    </citation>
    <scope>NUCLEOTIDE SEQUENCE [LARGE SCALE GENOMIC DNA]</scope>
    <source>
        <strain evidence="2 3">2.1.18</strain>
    </source>
</reference>
<feature type="domain" description="Transposase IS200-like" evidence="1">
    <location>
        <begin position="9"/>
        <end position="132"/>
    </location>
</feature>
<accession>A0A418VQJ9</accession>
<organism evidence="2 3">
    <name type="scientific">Rhodopseudomonas palustris</name>
    <dbReference type="NCBI Taxonomy" id="1076"/>
    <lineage>
        <taxon>Bacteria</taxon>
        <taxon>Pseudomonadati</taxon>
        <taxon>Pseudomonadota</taxon>
        <taxon>Alphaproteobacteria</taxon>
        <taxon>Hyphomicrobiales</taxon>
        <taxon>Nitrobacteraceae</taxon>
        <taxon>Rhodopseudomonas</taxon>
    </lineage>
</organism>
<comment type="caution">
    <text evidence="2">The sequence shown here is derived from an EMBL/GenBank/DDBJ whole genome shotgun (WGS) entry which is preliminary data.</text>
</comment>
<dbReference type="PANTHER" id="PTHR36966">
    <property type="entry name" value="REP-ASSOCIATED TYROSINE TRANSPOSASE"/>
    <property type="match status" value="1"/>
</dbReference>
<dbReference type="AlphaFoldDB" id="A0A418VQJ9"/>
<evidence type="ECO:0000313" key="3">
    <source>
        <dbReference type="Proteomes" id="UP000285523"/>
    </source>
</evidence>
<name>A0A418VQJ9_RHOPL</name>
<dbReference type="EMBL" id="QYYD01000001">
    <property type="protein sequence ID" value="RJF78615.1"/>
    <property type="molecule type" value="Genomic_DNA"/>
</dbReference>
<dbReference type="GO" id="GO:0006313">
    <property type="term" value="P:DNA transposition"/>
    <property type="evidence" value="ECO:0007669"/>
    <property type="project" value="InterPro"/>
</dbReference>
<dbReference type="NCBIfam" id="NF047646">
    <property type="entry name" value="REP_Tyr_transpos"/>
    <property type="match status" value="1"/>
</dbReference>
<dbReference type="Proteomes" id="UP000285523">
    <property type="component" value="Unassembled WGS sequence"/>
</dbReference>
<dbReference type="InterPro" id="IPR002686">
    <property type="entry name" value="Transposase_17"/>
</dbReference>
<dbReference type="Gene3D" id="3.30.70.1290">
    <property type="entry name" value="Transposase IS200-like"/>
    <property type="match status" value="1"/>
</dbReference>
<dbReference type="InterPro" id="IPR036515">
    <property type="entry name" value="Transposase_17_sf"/>
</dbReference>
<evidence type="ECO:0000259" key="1">
    <source>
        <dbReference type="SMART" id="SM01321"/>
    </source>
</evidence>
<dbReference type="PANTHER" id="PTHR36966:SF1">
    <property type="entry name" value="REP-ASSOCIATED TYROSINE TRANSPOSASE"/>
    <property type="match status" value="1"/>
</dbReference>
<evidence type="ECO:0000313" key="2">
    <source>
        <dbReference type="EMBL" id="RJF78615.1"/>
    </source>
</evidence>